<protein>
    <submittedName>
        <fullName evidence="5">Phospholipase</fullName>
    </submittedName>
</protein>
<dbReference type="RefSeq" id="WP_104984317.1">
    <property type="nucleotide sequence ID" value="NZ_CP012673.1"/>
</dbReference>
<dbReference type="Proteomes" id="UP000238348">
    <property type="component" value="Chromosome"/>
</dbReference>
<dbReference type="AlphaFoldDB" id="A0A2L0F3L0"/>
<accession>A0A2L0F3L0</accession>
<feature type="domain" description="Phospholipase/carboxylesterase/thioesterase" evidence="4">
    <location>
        <begin position="121"/>
        <end position="186"/>
    </location>
</feature>
<dbReference type="EMBL" id="CP012673">
    <property type="protein sequence ID" value="AUX46039.1"/>
    <property type="molecule type" value="Genomic_DNA"/>
</dbReference>
<evidence type="ECO:0000313" key="6">
    <source>
        <dbReference type="Proteomes" id="UP000238348"/>
    </source>
</evidence>
<dbReference type="Gene3D" id="3.40.50.1820">
    <property type="entry name" value="alpha/beta hydrolase"/>
    <property type="match status" value="1"/>
</dbReference>
<dbReference type="PANTHER" id="PTHR43037">
    <property type="entry name" value="UNNAMED PRODUCT-RELATED"/>
    <property type="match status" value="1"/>
</dbReference>
<evidence type="ECO:0000259" key="4">
    <source>
        <dbReference type="Pfam" id="PF02230"/>
    </source>
</evidence>
<dbReference type="OrthoDB" id="9805640at2"/>
<dbReference type="GO" id="GO:0016787">
    <property type="term" value="F:hydrolase activity"/>
    <property type="evidence" value="ECO:0007669"/>
    <property type="project" value="UniProtKB-KW"/>
</dbReference>
<sequence length="232" mass="25185">MESSGDPNDPSRLGARPEPGPRGELSAGLQPLGLSPRRDGLLYVPASYRRDRPAPLVVLLHGAGGNAHHGLALLKELADEAGLLLLALDSRHATWDIIADDTYGPDVTFLDRALRQLFRDAAVDPARLAIGGFSDGASYALSLGLTNGDLFTHVIAFSPGFMAPAAQRGRPRVFVSHGTQDQVLRIDPCSRRLTPLLRRAGYDLRYQEFEGPHVVPPEIARDALEWFLPRAT</sequence>
<dbReference type="InterPro" id="IPR029058">
    <property type="entry name" value="AB_hydrolase_fold"/>
</dbReference>
<proteinExistence type="predicted"/>
<name>A0A2L0F3L0_SORCE</name>
<dbReference type="InterPro" id="IPR003140">
    <property type="entry name" value="PLipase/COase/thioEstase"/>
</dbReference>
<gene>
    <name evidence="5" type="ORF">SOCE26_075420</name>
</gene>
<dbReference type="Pfam" id="PF02230">
    <property type="entry name" value="Abhydrolase_2"/>
    <property type="match status" value="1"/>
</dbReference>
<evidence type="ECO:0000256" key="3">
    <source>
        <dbReference type="SAM" id="MobiDB-lite"/>
    </source>
</evidence>
<evidence type="ECO:0000256" key="1">
    <source>
        <dbReference type="ARBA" id="ARBA00022729"/>
    </source>
</evidence>
<keyword evidence="1" id="KW-0732">Signal</keyword>
<evidence type="ECO:0000256" key="2">
    <source>
        <dbReference type="ARBA" id="ARBA00022801"/>
    </source>
</evidence>
<organism evidence="5 6">
    <name type="scientific">Sorangium cellulosum</name>
    <name type="common">Polyangium cellulosum</name>
    <dbReference type="NCBI Taxonomy" id="56"/>
    <lineage>
        <taxon>Bacteria</taxon>
        <taxon>Pseudomonadati</taxon>
        <taxon>Myxococcota</taxon>
        <taxon>Polyangia</taxon>
        <taxon>Polyangiales</taxon>
        <taxon>Polyangiaceae</taxon>
        <taxon>Sorangium</taxon>
    </lineage>
</organism>
<keyword evidence="2" id="KW-0378">Hydrolase</keyword>
<feature type="region of interest" description="Disordered" evidence="3">
    <location>
        <begin position="1"/>
        <end position="33"/>
    </location>
</feature>
<dbReference type="SUPFAM" id="SSF53474">
    <property type="entry name" value="alpha/beta-Hydrolases"/>
    <property type="match status" value="1"/>
</dbReference>
<reference evidence="5 6" key="1">
    <citation type="submission" date="2015-09" db="EMBL/GenBank/DDBJ databases">
        <title>Sorangium comparison.</title>
        <authorList>
            <person name="Zaburannyi N."/>
            <person name="Bunk B."/>
            <person name="Overmann J."/>
            <person name="Mueller R."/>
        </authorList>
    </citation>
    <scope>NUCLEOTIDE SEQUENCE [LARGE SCALE GENOMIC DNA]</scope>
    <source>
        <strain evidence="5 6">So ce26</strain>
    </source>
</reference>
<evidence type="ECO:0000313" key="5">
    <source>
        <dbReference type="EMBL" id="AUX46039.1"/>
    </source>
</evidence>
<dbReference type="InterPro" id="IPR050955">
    <property type="entry name" value="Plant_Biomass_Hydrol_Est"/>
</dbReference>
<dbReference type="PANTHER" id="PTHR43037:SF5">
    <property type="entry name" value="FERULOYL ESTERASE"/>
    <property type="match status" value="1"/>
</dbReference>